<protein>
    <submittedName>
        <fullName evidence="3">Alpha/beta hydrolase</fullName>
    </submittedName>
</protein>
<dbReference type="EMBL" id="BAABHJ010000005">
    <property type="protein sequence ID" value="GAA4606532.1"/>
    <property type="molecule type" value="Genomic_DNA"/>
</dbReference>
<proteinExistence type="predicted"/>
<dbReference type="Gene3D" id="3.40.50.1820">
    <property type="entry name" value="alpha/beta hydrolase"/>
    <property type="match status" value="1"/>
</dbReference>
<dbReference type="GO" id="GO:0016787">
    <property type="term" value="F:hydrolase activity"/>
    <property type="evidence" value="ECO:0007669"/>
    <property type="project" value="UniProtKB-KW"/>
</dbReference>
<reference evidence="4" key="1">
    <citation type="journal article" date="2019" name="Int. J. Syst. Evol. Microbiol.">
        <title>The Global Catalogue of Microorganisms (GCM) 10K type strain sequencing project: providing services to taxonomists for standard genome sequencing and annotation.</title>
        <authorList>
            <consortium name="The Broad Institute Genomics Platform"/>
            <consortium name="The Broad Institute Genome Sequencing Center for Infectious Disease"/>
            <person name="Wu L."/>
            <person name="Ma J."/>
        </authorList>
    </citation>
    <scope>NUCLEOTIDE SEQUENCE [LARGE SCALE GENOMIC DNA]</scope>
    <source>
        <strain evidence="4">JCM 17938</strain>
    </source>
</reference>
<evidence type="ECO:0000313" key="3">
    <source>
        <dbReference type="EMBL" id="GAA4606532.1"/>
    </source>
</evidence>
<dbReference type="InterPro" id="IPR000639">
    <property type="entry name" value="Epox_hydrolase-like"/>
</dbReference>
<keyword evidence="1 3" id="KW-0378">Hydrolase</keyword>
<organism evidence="3 4">
    <name type="scientific">Actinoallomurus liliacearum</name>
    <dbReference type="NCBI Taxonomy" id="1080073"/>
    <lineage>
        <taxon>Bacteria</taxon>
        <taxon>Bacillati</taxon>
        <taxon>Actinomycetota</taxon>
        <taxon>Actinomycetes</taxon>
        <taxon>Streptosporangiales</taxon>
        <taxon>Thermomonosporaceae</taxon>
        <taxon>Actinoallomurus</taxon>
    </lineage>
</organism>
<dbReference type="SUPFAM" id="SSF53474">
    <property type="entry name" value="alpha/beta-Hydrolases"/>
    <property type="match status" value="1"/>
</dbReference>
<dbReference type="Proteomes" id="UP001500212">
    <property type="component" value="Unassembled WGS sequence"/>
</dbReference>
<gene>
    <name evidence="3" type="ORF">GCM10023195_23650</name>
</gene>
<sequence>MREMPQVEGVTHRFVEANGVRFHVAEAGPADGTPVLFLHGFPQHWYAWRHVVALLPGHHRLVMPDFRGFGWSEAPERGYDTDTRVDDVLALMTALGLDRPLLVGHEWGAWVGFMACLRAPERFDRFLALGMIHPWPEHRRLIRHAWRMWYTILWEYPMLGGAVLRHWPAFTRYILRKGVTDAGVWERAELDEFTESVRPRERAHAGHALHWQYVLRDIPRLVRGSYRTLRLTVPTTLLFGASDFAMSPDALAGGERHATDLEVRVVPGGHYLADERPDLVAGMIGLLSTASAGVEEPIG</sequence>
<feature type="domain" description="AB hydrolase-1" evidence="2">
    <location>
        <begin position="34"/>
        <end position="145"/>
    </location>
</feature>
<name>A0ABP8TJ22_9ACTN</name>
<dbReference type="Pfam" id="PF00561">
    <property type="entry name" value="Abhydrolase_1"/>
    <property type="match status" value="1"/>
</dbReference>
<dbReference type="InterPro" id="IPR000073">
    <property type="entry name" value="AB_hydrolase_1"/>
</dbReference>
<dbReference type="PANTHER" id="PTHR43329">
    <property type="entry name" value="EPOXIDE HYDROLASE"/>
    <property type="match status" value="1"/>
</dbReference>
<evidence type="ECO:0000256" key="1">
    <source>
        <dbReference type="ARBA" id="ARBA00022801"/>
    </source>
</evidence>
<dbReference type="PRINTS" id="PR00412">
    <property type="entry name" value="EPOXHYDRLASE"/>
</dbReference>
<evidence type="ECO:0000259" key="2">
    <source>
        <dbReference type="Pfam" id="PF00561"/>
    </source>
</evidence>
<evidence type="ECO:0000313" key="4">
    <source>
        <dbReference type="Proteomes" id="UP001500212"/>
    </source>
</evidence>
<keyword evidence="4" id="KW-1185">Reference proteome</keyword>
<dbReference type="InterPro" id="IPR029058">
    <property type="entry name" value="AB_hydrolase_fold"/>
</dbReference>
<dbReference type="RefSeq" id="WP_345352827.1">
    <property type="nucleotide sequence ID" value="NZ_BAABHJ010000005.1"/>
</dbReference>
<comment type="caution">
    <text evidence="3">The sequence shown here is derived from an EMBL/GenBank/DDBJ whole genome shotgun (WGS) entry which is preliminary data.</text>
</comment>
<accession>A0ABP8TJ22</accession>